<feature type="compositionally biased region" description="Polar residues" evidence="1">
    <location>
        <begin position="1"/>
        <end position="10"/>
    </location>
</feature>
<evidence type="ECO:0000256" key="1">
    <source>
        <dbReference type="SAM" id="MobiDB-lite"/>
    </source>
</evidence>
<keyword evidence="3" id="KW-1185">Reference proteome</keyword>
<sequence>MVHGSHSQTKLGRGARSTRASQKIPENLDGNFMKQVLKEQTQKDALFDLLLTSRADFENQVEIGGCLGHSNHEVIVPVDDSILGPVLFNIFLNDLDTELEGILSTFAGDTKLGGGVDSLKGREALQRDLEKSEDWAMTHHGKFYKRKCWILHLGWDNPGCSYRLRNEMLKSSVIKRDLGVLVDDKLNLSQQCPGSQGQPTDSILGPVLFNIFLNDLDTELEGILSTFAGDTKLGGGVDSLKGREALQRDLEKSEDWAMTHHGKFYKRKCWILHLGWDNPGCSYRLRNEMLKSSVIKRDLGVLVDDKLNLSQQCPGSQGQPTVSWGASGTALPASRGRGLSFSALHWGSLILNIVCRFGHCNIGNILS</sequence>
<feature type="region of interest" description="Disordered" evidence="1">
    <location>
        <begin position="1"/>
        <end position="24"/>
    </location>
</feature>
<reference evidence="2" key="1">
    <citation type="submission" date="2019-10" db="EMBL/GenBank/DDBJ databases">
        <authorList>
            <person name="Soares A.E.R."/>
            <person name="Aleixo A."/>
            <person name="Schneider P."/>
            <person name="Miyaki C.Y."/>
            <person name="Schneider M.P."/>
            <person name="Mello C."/>
            <person name="Vasconcelos A.T.R."/>
        </authorList>
    </citation>
    <scope>NUCLEOTIDE SEQUENCE</scope>
    <source>
        <tissue evidence="2">Muscle</tissue>
    </source>
</reference>
<dbReference type="Proteomes" id="UP001145742">
    <property type="component" value="Unassembled WGS sequence"/>
</dbReference>
<protein>
    <recommendedName>
        <fullName evidence="4">Reverse transcriptase domain-containing protein</fullName>
    </recommendedName>
</protein>
<accession>A0ABQ9CKE8</accession>
<evidence type="ECO:0000313" key="2">
    <source>
        <dbReference type="EMBL" id="KAJ7404087.1"/>
    </source>
</evidence>
<evidence type="ECO:0008006" key="4">
    <source>
        <dbReference type="Google" id="ProtNLM"/>
    </source>
</evidence>
<gene>
    <name evidence="2" type="ORF">WISP_147284</name>
</gene>
<dbReference type="EMBL" id="WHWB01034789">
    <property type="protein sequence ID" value="KAJ7404087.1"/>
    <property type="molecule type" value="Genomic_DNA"/>
</dbReference>
<comment type="caution">
    <text evidence="2">The sequence shown here is derived from an EMBL/GenBank/DDBJ whole genome shotgun (WGS) entry which is preliminary data.</text>
</comment>
<evidence type="ECO:0000313" key="3">
    <source>
        <dbReference type="Proteomes" id="UP001145742"/>
    </source>
</evidence>
<name>A0ABQ9CKE8_9PASS</name>
<proteinExistence type="predicted"/>
<dbReference type="PANTHER" id="PTHR33332">
    <property type="entry name" value="REVERSE TRANSCRIPTASE DOMAIN-CONTAINING PROTEIN"/>
    <property type="match status" value="1"/>
</dbReference>
<organism evidence="2 3">
    <name type="scientific">Willisornis vidua</name>
    <name type="common">Xingu scale-backed antbird</name>
    <dbReference type="NCBI Taxonomy" id="1566151"/>
    <lineage>
        <taxon>Eukaryota</taxon>
        <taxon>Metazoa</taxon>
        <taxon>Chordata</taxon>
        <taxon>Craniata</taxon>
        <taxon>Vertebrata</taxon>
        <taxon>Euteleostomi</taxon>
        <taxon>Archelosauria</taxon>
        <taxon>Archosauria</taxon>
        <taxon>Dinosauria</taxon>
        <taxon>Saurischia</taxon>
        <taxon>Theropoda</taxon>
        <taxon>Coelurosauria</taxon>
        <taxon>Aves</taxon>
        <taxon>Neognathae</taxon>
        <taxon>Neoaves</taxon>
        <taxon>Telluraves</taxon>
        <taxon>Australaves</taxon>
        <taxon>Passeriformes</taxon>
        <taxon>Thamnophilidae</taxon>
        <taxon>Willisornis</taxon>
    </lineage>
</organism>